<gene>
    <name evidence="9" type="ORF">NOF55_20960</name>
</gene>
<keyword evidence="4" id="KW-0807">Transducer</keyword>
<evidence type="ECO:0000256" key="3">
    <source>
        <dbReference type="ARBA" id="ARBA00029447"/>
    </source>
</evidence>
<comment type="similarity">
    <text evidence="3">Belongs to the methyl-accepting chemotaxis (MCP) protein family.</text>
</comment>
<dbReference type="InterPro" id="IPR000700">
    <property type="entry name" value="PAS-assoc_C"/>
</dbReference>
<dbReference type="GO" id="GO:0006935">
    <property type="term" value="P:chemotaxis"/>
    <property type="evidence" value="ECO:0007669"/>
    <property type="project" value="UniProtKB-KW"/>
</dbReference>
<dbReference type="Gene3D" id="1.10.287.950">
    <property type="entry name" value="Methyl-accepting chemotaxis protein"/>
    <property type="match status" value="1"/>
</dbReference>
<keyword evidence="2" id="KW-0145">Chemotaxis</keyword>
<dbReference type="PROSITE" id="PS50112">
    <property type="entry name" value="PAS"/>
    <property type="match status" value="1"/>
</dbReference>
<dbReference type="InterPro" id="IPR003660">
    <property type="entry name" value="HAMP_dom"/>
</dbReference>
<dbReference type="Pfam" id="PF00015">
    <property type="entry name" value="MCPsignal"/>
    <property type="match status" value="1"/>
</dbReference>
<dbReference type="SMART" id="SM00283">
    <property type="entry name" value="MA"/>
    <property type="match status" value="1"/>
</dbReference>
<feature type="domain" description="HAMP" evidence="8">
    <location>
        <begin position="244"/>
        <end position="296"/>
    </location>
</feature>
<dbReference type="InterPro" id="IPR000014">
    <property type="entry name" value="PAS"/>
</dbReference>
<dbReference type="Pfam" id="PF08447">
    <property type="entry name" value="PAS_3"/>
    <property type="match status" value="1"/>
</dbReference>
<name>A0AAE3SYI6_9HYPH</name>
<dbReference type="InterPro" id="IPR051310">
    <property type="entry name" value="MCP_chemotaxis"/>
</dbReference>
<dbReference type="PANTHER" id="PTHR43531:SF11">
    <property type="entry name" value="METHYL-ACCEPTING CHEMOTAXIS PROTEIN 3"/>
    <property type="match status" value="1"/>
</dbReference>
<evidence type="ECO:0000259" key="6">
    <source>
        <dbReference type="PROSITE" id="PS50112"/>
    </source>
</evidence>
<dbReference type="GO" id="GO:0016020">
    <property type="term" value="C:membrane"/>
    <property type="evidence" value="ECO:0007669"/>
    <property type="project" value="UniProtKB-SubCell"/>
</dbReference>
<dbReference type="SUPFAM" id="SSF55785">
    <property type="entry name" value="PYP-like sensor domain (PAS domain)"/>
    <property type="match status" value="1"/>
</dbReference>
<feature type="domain" description="Methyl-accepting transducer" evidence="5">
    <location>
        <begin position="301"/>
        <end position="530"/>
    </location>
</feature>
<reference evidence="9" key="1">
    <citation type="submission" date="2022-07" db="EMBL/GenBank/DDBJ databases">
        <title>Ectorhizobium quercum gen.nov., sp. nov.</title>
        <authorList>
            <person name="Ma T."/>
            <person name="Li Y."/>
        </authorList>
    </citation>
    <scope>NUCLEOTIDE SEQUENCE</scope>
    <source>
        <strain evidence="9">BDR2-2</strain>
    </source>
</reference>
<dbReference type="InterPro" id="IPR004089">
    <property type="entry name" value="MCPsignal_dom"/>
</dbReference>
<feature type="domain" description="PAC" evidence="7">
    <location>
        <begin position="203"/>
        <end position="255"/>
    </location>
</feature>
<evidence type="ECO:0000259" key="5">
    <source>
        <dbReference type="PROSITE" id="PS50111"/>
    </source>
</evidence>
<dbReference type="GO" id="GO:0004888">
    <property type="term" value="F:transmembrane signaling receptor activity"/>
    <property type="evidence" value="ECO:0007669"/>
    <property type="project" value="InterPro"/>
</dbReference>
<dbReference type="CDD" id="cd00130">
    <property type="entry name" value="PAS"/>
    <property type="match status" value="1"/>
</dbReference>
<evidence type="ECO:0000256" key="4">
    <source>
        <dbReference type="PROSITE-ProRule" id="PRU00284"/>
    </source>
</evidence>
<evidence type="ECO:0000256" key="1">
    <source>
        <dbReference type="ARBA" id="ARBA00004370"/>
    </source>
</evidence>
<comment type="caution">
    <text evidence="9">The sequence shown here is derived from an EMBL/GenBank/DDBJ whole genome shotgun (WGS) entry which is preliminary data.</text>
</comment>
<dbReference type="Gene3D" id="3.30.450.20">
    <property type="entry name" value="PAS domain"/>
    <property type="match status" value="2"/>
</dbReference>
<sequence length="563" mass="61413">MFAFPSTQSRVRLEALDSLKARVMIADADLNITYMNGAVRELLTEVESDLKAELPRFSVATLVGSNIDVFHKNPSHQRRMLSGLTKPHSATIRVGHHVFDLHVMPLLQNGKPSGFVVEWANAQERLDNLEFENRLRSVDRVQALVEFTLDGEIITANQNFLDTVGYSLAEIVGRRHRMFLEADYAESSEYEAFWNALKSGQAQVGEFPRVGRNGRRIVLNATYHPIPDENGRIVRIVKFATDVTDRVESVRKLGEGLKKLAAGELDFRLDEAFPGTFESLRQDFNTALEQLAGTLGAVAQATVEIDSGSTEVSRSADHLSRRTEQQAASLEETAAALDEITATVRNAAHRSEEARKAAELARSSASHSAKVMADAVEAMARIEESSGKISSIIGVIDEISFQTNLLALNAGVEAARAGDAGKGFAVVAQEVRELAQRAARAAREIKDLIRHSSGEVEGGVKLVSETGEALRAIEDNIIVVNERMQAIATAASEQASGLHEVNTAVNQMDQVTQQNAAMVEESNAASATLARQAERLRELVGQFRLERPAAPVSRSATVTRLRG</sequence>
<accession>A0AAE3SYI6</accession>
<dbReference type="PROSITE" id="PS50111">
    <property type="entry name" value="CHEMOTAXIS_TRANSDUC_2"/>
    <property type="match status" value="1"/>
</dbReference>
<dbReference type="InterPro" id="IPR001610">
    <property type="entry name" value="PAC"/>
</dbReference>
<dbReference type="EMBL" id="JANFPI010000009">
    <property type="protein sequence ID" value="MCX8999580.1"/>
    <property type="molecule type" value="Genomic_DNA"/>
</dbReference>
<dbReference type="SUPFAM" id="SSF58104">
    <property type="entry name" value="Methyl-accepting chemotaxis protein (MCP) signaling domain"/>
    <property type="match status" value="1"/>
</dbReference>
<dbReference type="NCBIfam" id="TIGR00229">
    <property type="entry name" value="sensory_box"/>
    <property type="match status" value="1"/>
</dbReference>
<dbReference type="FunFam" id="1.10.287.950:FF:000001">
    <property type="entry name" value="Methyl-accepting chemotaxis sensory transducer"/>
    <property type="match status" value="1"/>
</dbReference>
<feature type="domain" description="PAS" evidence="6">
    <location>
        <begin position="150"/>
        <end position="200"/>
    </location>
</feature>
<evidence type="ECO:0000313" key="9">
    <source>
        <dbReference type="EMBL" id="MCX8999580.1"/>
    </source>
</evidence>
<dbReference type="PRINTS" id="PR00260">
    <property type="entry name" value="CHEMTRNSDUCR"/>
</dbReference>
<evidence type="ECO:0000259" key="7">
    <source>
        <dbReference type="PROSITE" id="PS50113"/>
    </source>
</evidence>
<proteinExistence type="inferred from homology"/>
<evidence type="ECO:0000259" key="8">
    <source>
        <dbReference type="PROSITE" id="PS50885"/>
    </source>
</evidence>
<evidence type="ECO:0000313" key="10">
    <source>
        <dbReference type="Proteomes" id="UP001208771"/>
    </source>
</evidence>
<dbReference type="Proteomes" id="UP001208771">
    <property type="component" value="Unassembled WGS sequence"/>
</dbReference>
<dbReference type="PROSITE" id="PS50113">
    <property type="entry name" value="PAC"/>
    <property type="match status" value="1"/>
</dbReference>
<dbReference type="GO" id="GO:0007165">
    <property type="term" value="P:signal transduction"/>
    <property type="evidence" value="ECO:0007669"/>
    <property type="project" value="UniProtKB-KW"/>
</dbReference>
<dbReference type="AlphaFoldDB" id="A0AAE3SYI6"/>
<dbReference type="InterPro" id="IPR004090">
    <property type="entry name" value="Chemotax_Me-accpt_rcpt"/>
</dbReference>
<protein>
    <submittedName>
        <fullName evidence="9">Methyl-accepting chemotaxis protein</fullName>
    </submittedName>
</protein>
<dbReference type="CDD" id="cd11386">
    <property type="entry name" value="MCP_signal"/>
    <property type="match status" value="1"/>
</dbReference>
<dbReference type="PROSITE" id="PS50885">
    <property type="entry name" value="HAMP"/>
    <property type="match status" value="1"/>
</dbReference>
<dbReference type="InterPro" id="IPR035965">
    <property type="entry name" value="PAS-like_dom_sf"/>
</dbReference>
<organism evidence="9 10">
    <name type="scientific">Ectorhizobium quercum</name>
    <dbReference type="NCBI Taxonomy" id="2965071"/>
    <lineage>
        <taxon>Bacteria</taxon>
        <taxon>Pseudomonadati</taxon>
        <taxon>Pseudomonadota</taxon>
        <taxon>Alphaproteobacteria</taxon>
        <taxon>Hyphomicrobiales</taxon>
        <taxon>Rhizobiaceae</taxon>
        <taxon>Ectorhizobium</taxon>
    </lineage>
</organism>
<evidence type="ECO:0000256" key="2">
    <source>
        <dbReference type="ARBA" id="ARBA00022500"/>
    </source>
</evidence>
<dbReference type="SMART" id="SM00086">
    <property type="entry name" value="PAC"/>
    <property type="match status" value="1"/>
</dbReference>
<dbReference type="PANTHER" id="PTHR43531">
    <property type="entry name" value="PROTEIN ICFG"/>
    <property type="match status" value="1"/>
</dbReference>
<keyword evidence="10" id="KW-1185">Reference proteome</keyword>
<comment type="subcellular location">
    <subcellularLocation>
        <location evidence="1">Membrane</location>
    </subcellularLocation>
</comment>
<dbReference type="InterPro" id="IPR013655">
    <property type="entry name" value="PAS_fold_3"/>
</dbReference>